<evidence type="ECO:0000313" key="4">
    <source>
        <dbReference type="EMBL" id="PSR75879.1"/>
    </source>
</evidence>
<evidence type="ECO:0000256" key="2">
    <source>
        <dbReference type="ARBA" id="ARBA00022980"/>
    </source>
</evidence>
<dbReference type="SUPFAM" id="SSF54565">
    <property type="entry name" value="Ribosomal protein S16"/>
    <property type="match status" value="1"/>
</dbReference>
<keyword evidence="3" id="KW-0687">Ribonucleoprotein</keyword>
<protein>
    <recommendedName>
        <fullName evidence="6">Ribosomal protein S16</fullName>
    </recommendedName>
</protein>
<dbReference type="AlphaFoldDB" id="A0A2R6NSN8"/>
<proteinExistence type="inferred from homology"/>
<name>A0A2R6NSN8_9APHY</name>
<dbReference type="OrthoDB" id="407221at2759"/>
<dbReference type="PANTHER" id="PTHR12919">
    <property type="entry name" value="30S RIBOSOMAL PROTEIN S16"/>
    <property type="match status" value="1"/>
</dbReference>
<evidence type="ECO:0000256" key="1">
    <source>
        <dbReference type="ARBA" id="ARBA00006668"/>
    </source>
</evidence>
<gene>
    <name evidence="4" type="ORF">PHLCEN_2v8793</name>
</gene>
<evidence type="ECO:0000313" key="5">
    <source>
        <dbReference type="Proteomes" id="UP000186601"/>
    </source>
</evidence>
<dbReference type="InterPro" id="IPR000307">
    <property type="entry name" value="Ribosomal_bS16"/>
</dbReference>
<comment type="caution">
    <text evidence="4">The sequence shown here is derived from an EMBL/GenBank/DDBJ whole genome shotgun (WGS) entry which is preliminary data.</text>
</comment>
<accession>A0A2R6NSN8</accession>
<dbReference type="STRING" id="98765.A0A2R6NSN8"/>
<reference evidence="4 5" key="1">
    <citation type="submission" date="2018-02" db="EMBL/GenBank/DDBJ databases">
        <title>Genome sequence of the basidiomycete white-rot fungus Phlebia centrifuga.</title>
        <authorList>
            <person name="Granchi Z."/>
            <person name="Peng M."/>
            <person name="de Vries R.P."/>
            <person name="Hilden K."/>
            <person name="Makela M.R."/>
            <person name="Grigoriev I."/>
            <person name="Riley R."/>
        </authorList>
    </citation>
    <scope>NUCLEOTIDE SEQUENCE [LARGE SCALE GENOMIC DNA]</scope>
    <source>
        <strain evidence="4 5">FBCC195</strain>
    </source>
</reference>
<evidence type="ECO:0008006" key="6">
    <source>
        <dbReference type="Google" id="ProtNLM"/>
    </source>
</evidence>
<dbReference type="PANTHER" id="PTHR12919:SF20">
    <property type="entry name" value="SMALL RIBOSOMAL SUBUNIT PROTEIN BS16M"/>
    <property type="match status" value="1"/>
</dbReference>
<dbReference type="GO" id="GO:0032543">
    <property type="term" value="P:mitochondrial translation"/>
    <property type="evidence" value="ECO:0007669"/>
    <property type="project" value="TreeGrafter"/>
</dbReference>
<dbReference type="Pfam" id="PF00886">
    <property type="entry name" value="Ribosomal_S16"/>
    <property type="match status" value="1"/>
</dbReference>
<dbReference type="EMBL" id="MLYV02000872">
    <property type="protein sequence ID" value="PSR75879.1"/>
    <property type="molecule type" value="Genomic_DNA"/>
</dbReference>
<evidence type="ECO:0000256" key="3">
    <source>
        <dbReference type="ARBA" id="ARBA00023274"/>
    </source>
</evidence>
<keyword evidence="2" id="KW-0689">Ribosomal protein</keyword>
<dbReference type="NCBIfam" id="TIGR00002">
    <property type="entry name" value="S16"/>
    <property type="match status" value="1"/>
</dbReference>
<organism evidence="4 5">
    <name type="scientific">Hermanssonia centrifuga</name>
    <dbReference type="NCBI Taxonomy" id="98765"/>
    <lineage>
        <taxon>Eukaryota</taxon>
        <taxon>Fungi</taxon>
        <taxon>Dikarya</taxon>
        <taxon>Basidiomycota</taxon>
        <taxon>Agaricomycotina</taxon>
        <taxon>Agaricomycetes</taxon>
        <taxon>Polyporales</taxon>
        <taxon>Meruliaceae</taxon>
        <taxon>Hermanssonia</taxon>
    </lineage>
</organism>
<dbReference type="GO" id="GO:0003735">
    <property type="term" value="F:structural constituent of ribosome"/>
    <property type="evidence" value="ECO:0007669"/>
    <property type="project" value="InterPro"/>
</dbReference>
<sequence length="103" mass="11890">MAVRLRFALHGPRHDRIFHLVAINRSIRRNAKPIETLGVYDPRLKAGDEYKTVEWSVDRIKYWLRQGAEPSETVVRLLTLGGILTPNSRFHASLPERKTKATE</sequence>
<dbReference type="GO" id="GO:0005763">
    <property type="term" value="C:mitochondrial small ribosomal subunit"/>
    <property type="evidence" value="ECO:0007669"/>
    <property type="project" value="TreeGrafter"/>
</dbReference>
<dbReference type="Gene3D" id="3.30.1320.10">
    <property type="match status" value="1"/>
</dbReference>
<dbReference type="Proteomes" id="UP000186601">
    <property type="component" value="Unassembled WGS sequence"/>
</dbReference>
<dbReference type="HAMAP" id="MF_00385">
    <property type="entry name" value="Ribosomal_bS16"/>
    <property type="match status" value="1"/>
</dbReference>
<dbReference type="InterPro" id="IPR023803">
    <property type="entry name" value="Ribosomal_bS16_dom_sf"/>
</dbReference>
<keyword evidence="5" id="KW-1185">Reference proteome</keyword>
<comment type="similarity">
    <text evidence="1">Belongs to the bacterial ribosomal protein bS16 family.</text>
</comment>